<proteinExistence type="predicted"/>
<reference evidence="2 3" key="1">
    <citation type="submission" date="2016-11" db="EMBL/GenBank/DDBJ databases">
        <authorList>
            <person name="Jaros S."/>
            <person name="Januszkiewicz K."/>
            <person name="Wedrychowicz H."/>
        </authorList>
    </citation>
    <scope>NUCLEOTIDE SEQUENCE [LARGE SCALE GENOMIC DNA]</scope>
    <source>
        <strain evidence="2 3">DSM 29431</strain>
    </source>
</reference>
<dbReference type="Gene3D" id="3.40.50.1820">
    <property type="entry name" value="alpha/beta hydrolase"/>
    <property type="match status" value="1"/>
</dbReference>
<evidence type="ECO:0000259" key="1">
    <source>
        <dbReference type="Pfam" id="PF00561"/>
    </source>
</evidence>
<dbReference type="InterPro" id="IPR050266">
    <property type="entry name" value="AB_hydrolase_sf"/>
</dbReference>
<dbReference type="Pfam" id="PF00561">
    <property type="entry name" value="Abhydrolase_1"/>
    <property type="match status" value="1"/>
</dbReference>
<dbReference type="OrthoDB" id="9804723at2"/>
<organism evidence="2 3">
    <name type="scientific">Marivita hallyeonensis</name>
    <dbReference type="NCBI Taxonomy" id="996342"/>
    <lineage>
        <taxon>Bacteria</taxon>
        <taxon>Pseudomonadati</taxon>
        <taxon>Pseudomonadota</taxon>
        <taxon>Alphaproteobacteria</taxon>
        <taxon>Rhodobacterales</taxon>
        <taxon>Roseobacteraceae</taxon>
        <taxon>Marivita</taxon>
    </lineage>
</organism>
<evidence type="ECO:0000313" key="2">
    <source>
        <dbReference type="EMBL" id="SHH81932.1"/>
    </source>
</evidence>
<dbReference type="PRINTS" id="PR00111">
    <property type="entry name" value="ABHYDROLASE"/>
</dbReference>
<protein>
    <submittedName>
        <fullName evidence="2">Haloacetate dehalogenase</fullName>
    </submittedName>
</protein>
<dbReference type="SUPFAM" id="SSF53474">
    <property type="entry name" value="alpha/beta-Hydrolases"/>
    <property type="match status" value="1"/>
</dbReference>
<dbReference type="PANTHER" id="PTHR43798">
    <property type="entry name" value="MONOACYLGLYCEROL LIPASE"/>
    <property type="match status" value="1"/>
</dbReference>
<evidence type="ECO:0000313" key="3">
    <source>
        <dbReference type="Proteomes" id="UP000184221"/>
    </source>
</evidence>
<dbReference type="AlphaFoldDB" id="A0A1M5W356"/>
<dbReference type="PANTHER" id="PTHR43798:SF33">
    <property type="entry name" value="HYDROLASE, PUTATIVE (AFU_ORTHOLOGUE AFUA_2G14860)-RELATED"/>
    <property type="match status" value="1"/>
</dbReference>
<dbReference type="Proteomes" id="UP000184221">
    <property type="component" value="Unassembled WGS sequence"/>
</dbReference>
<dbReference type="InterPro" id="IPR029058">
    <property type="entry name" value="AB_hydrolase_fold"/>
</dbReference>
<dbReference type="GO" id="GO:0046464">
    <property type="term" value="P:acylglycerol catabolic process"/>
    <property type="evidence" value="ECO:0007669"/>
    <property type="project" value="TreeGrafter"/>
</dbReference>
<sequence>MFEDFRKFRIATVGAEIAGVTGGSGPPLLLLHGYPQTHVMWHKVAPVLAQDFTVIAADLRGYGASSKPKTDANHAPYSKREMAADMVQVMSELGHDRFLLCGHDRGGRVAHRLAADHSERVLKLAVLDIAPTREMYRNTTEGFAHAYWHWFWLTLPAPLPERMIGADPEAFLTYKCGHGSAGLEPFTDDAWEAYLAAIHTPSTVHAMCEDYRAAASIDIEHDNADDDRKLDMPVLALWGAHGVIERYFNCVALWRKRATNVRGRSLPGGHYLAEECPEHVQSELKSFFLEGSAP</sequence>
<name>A0A1M5W356_9RHOB</name>
<feature type="domain" description="AB hydrolase-1" evidence="1">
    <location>
        <begin position="26"/>
        <end position="270"/>
    </location>
</feature>
<dbReference type="PRINTS" id="PR00412">
    <property type="entry name" value="EPOXHYDRLASE"/>
</dbReference>
<dbReference type="RefSeq" id="WP_072779080.1">
    <property type="nucleotide sequence ID" value="NZ_FQXC01000004.1"/>
</dbReference>
<dbReference type="InterPro" id="IPR000639">
    <property type="entry name" value="Epox_hydrolase-like"/>
</dbReference>
<accession>A0A1M5W356</accession>
<dbReference type="EMBL" id="FQXC01000004">
    <property type="protein sequence ID" value="SHH81932.1"/>
    <property type="molecule type" value="Genomic_DNA"/>
</dbReference>
<dbReference type="GO" id="GO:0047372">
    <property type="term" value="F:monoacylglycerol lipase activity"/>
    <property type="evidence" value="ECO:0007669"/>
    <property type="project" value="TreeGrafter"/>
</dbReference>
<keyword evidence="3" id="KW-1185">Reference proteome</keyword>
<dbReference type="InterPro" id="IPR000073">
    <property type="entry name" value="AB_hydrolase_1"/>
</dbReference>
<dbReference type="GO" id="GO:0016020">
    <property type="term" value="C:membrane"/>
    <property type="evidence" value="ECO:0007669"/>
    <property type="project" value="TreeGrafter"/>
</dbReference>
<dbReference type="STRING" id="996342.SAMN05443551_3228"/>
<gene>
    <name evidence="2" type="ORF">SAMN05443551_3228</name>
</gene>